<protein>
    <submittedName>
        <fullName evidence="2">Uncharacterized protein</fullName>
    </submittedName>
</protein>
<dbReference type="Proteomes" id="UP000594263">
    <property type="component" value="Unplaced"/>
</dbReference>
<name>A0A7N0VJJ5_KALFE</name>
<dbReference type="OMA" id="DKRHMRD"/>
<dbReference type="Gramene" id="Kaladp0912s0001.1.v1.1">
    <property type="protein sequence ID" value="Kaladp0912s0001.1.v1.1.CDS.1"/>
    <property type="gene ID" value="Kaladp0912s0001.v1.1"/>
</dbReference>
<keyword evidence="3" id="KW-1185">Reference proteome</keyword>
<organism evidence="2 3">
    <name type="scientific">Kalanchoe fedtschenkoi</name>
    <name type="common">Lavender scallops</name>
    <name type="synonym">South American air plant</name>
    <dbReference type="NCBI Taxonomy" id="63787"/>
    <lineage>
        <taxon>Eukaryota</taxon>
        <taxon>Viridiplantae</taxon>
        <taxon>Streptophyta</taxon>
        <taxon>Embryophyta</taxon>
        <taxon>Tracheophyta</taxon>
        <taxon>Spermatophyta</taxon>
        <taxon>Magnoliopsida</taxon>
        <taxon>eudicotyledons</taxon>
        <taxon>Gunneridae</taxon>
        <taxon>Pentapetalae</taxon>
        <taxon>Saxifragales</taxon>
        <taxon>Crassulaceae</taxon>
        <taxon>Kalanchoe</taxon>
    </lineage>
</organism>
<feature type="region of interest" description="Disordered" evidence="1">
    <location>
        <begin position="17"/>
        <end position="40"/>
    </location>
</feature>
<reference evidence="2" key="1">
    <citation type="submission" date="2021-01" db="UniProtKB">
        <authorList>
            <consortium name="EnsemblPlants"/>
        </authorList>
    </citation>
    <scope>IDENTIFICATION</scope>
</reference>
<sequence>MRDCIWFLPTESPTKANDLSLMSSRNRPASNRGSSHSSGFHLHLKKSESALPNFMQFNWS</sequence>
<evidence type="ECO:0000313" key="2">
    <source>
        <dbReference type="EnsemblPlants" id="Kaladp0912s0001.1.v1.1.CDS.1"/>
    </source>
</evidence>
<dbReference type="EnsemblPlants" id="Kaladp0912s0001.1.v1.1">
    <property type="protein sequence ID" value="Kaladp0912s0001.1.v1.1.CDS.1"/>
    <property type="gene ID" value="Kaladp0912s0001.v1.1"/>
</dbReference>
<feature type="compositionally biased region" description="Polar residues" evidence="1">
    <location>
        <begin position="17"/>
        <end position="32"/>
    </location>
</feature>
<evidence type="ECO:0000256" key="1">
    <source>
        <dbReference type="SAM" id="MobiDB-lite"/>
    </source>
</evidence>
<evidence type="ECO:0000313" key="3">
    <source>
        <dbReference type="Proteomes" id="UP000594263"/>
    </source>
</evidence>
<dbReference type="AlphaFoldDB" id="A0A7N0VJJ5"/>
<proteinExistence type="predicted"/>
<accession>A0A7N0VJJ5</accession>